<evidence type="ECO:0000256" key="9">
    <source>
        <dbReference type="ARBA" id="ARBA00022840"/>
    </source>
</evidence>
<dbReference type="EMBL" id="HBGJ01037182">
    <property type="protein sequence ID" value="CAD9265045.1"/>
    <property type="molecule type" value="Transcribed_RNA"/>
</dbReference>
<evidence type="ECO:0000313" key="14">
    <source>
        <dbReference type="EMBL" id="CAD9265045.1"/>
    </source>
</evidence>
<dbReference type="InterPro" id="IPR036412">
    <property type="entry name" value="HAD-like_sf"/>
</dbReference>
<comment type="catalytic activity">
    <reaction evidence="12">
        <text>IMP + H2O = inosine + phosphate</text>
        <dbReference type="Rhea" id="RHEA:27718"/>
        <dbReference type="ChEBI" id="CHEBI:15377"/>
        <dbReference type="ChEBI" id="CHEBI:17596"/>
        <dbReference type="ChEBI" id="CHEBI:43474"/>
        <dbReference type="ChEBI" id="CHEBI:58053"/>
        <dbReference type="EC" id="3.1.3.99"/>
    </reaction>
</comment>
<evidence type="ECO:0000256" key="10">
    <source>
        <dbReference type="ARBA" id="ARBA00022842"/>
    </source>
</evidence>
<dbReference type="GO" id="GO:0005524">
    <property type="term" value="F:ATP binding"/>
    <property type="evidence" value="ECO:0007669"/>
    <property type="project" value="UniProtKB-KW"/>
</dbReference>
<feature type="compositionally biased region" description="Acidic residues" evidence="13">
    <location>
        <begin position="63"/>
        <end position="75"/>
    </location>
</feature>
<dbReference type="GO" id="GO:0009117">
    <property type="term" value="P:nucleotide metabolic process"/>
    <property type="evidence" value="ECO:0007669"/>
    <property type="project" value="UniProtKB-KW"/>
</dbReference>
<evidence type="ECO:0000256" key="7">
    <source>
        <dbReference type="ARBA" id="ARBA00022741"/>
    </source>
</evidence>
<comment type="cofactor">
    <cofactor evidence="1">
        <name>Mg(2+)</name>
        <dbReference type="ChEBI" id="CHEBI:18420"/>
    </cofactor>
</comment>
<keyword evidence="6" id="KW-0479">Metal-binding</keyword>
<feature type="region of interest" description="Disordered" evidence="13">
    <location>
        <begin position="233"/>
        <end position="253"/>
    </location>
</feature>
<evidence type="ECO:0000256" key="12">
    <source>
        <dbReference type="ARBA" id="ARBA00047413"/>
    </source>
</evidence>
<dbReference type="GO" id="GO:0071590">
    <property type="term" value="P:nicotinamide riboside biosynthetic process"/>
    <property type="evidence" value="ECO:0007669"/>
    <property type="project" value="TreeGrafter"/>
</dbReference>
<evidence type="ECO:0000256" key="2">
    <source>
        <dbReference type="ARBA" id="ARBA00005307"/>
    </source>
</evidence>
<evidence type="ECO:0000256" key="4">
    <source>
        <dbReference type="ARBA" id="ARBA00012894"/>
    </source>
</evidence>
<name>A0A7S1UG69_9STRA</name>
<gene>
    <name evidence="14" type="ORF">PPAR1163_LOCUS23461</name>
</gene>
<dbReference type="InterPro" id="IPR009453">
    <property type="entry name" value="ISN1"/>
</dbReference>
<feature type="compositionally biased region" description="Basic and acidic residues" evidence="13">
    <location>
        <begin position="81"/>
        <end position="98"/>
    </location>
</feature>
<proteinExistence type="inferred from homology"/>
<evidence type="ECO:0000256" key="5">
    <source>
        <dbReference type="ARBA" id="ARBA00015544"/>
    </source>
</evidence>
<feature type="region of interest" description="Disordered" evidence="13">
    <location>
        <begin position="63"/>
        <end position="98"/>
    </location>
</feature>
<reference evidence="14" key="1">
    <citation type="submission" date="2021-01" db="EMBL/GenBank/DDBJ databases">
        <authorList>
            <person name="Corre E."/>
            <person name="Pelletier E."/>
            <person name="Niang G."/>
            <person name="Scheremetjew M."/>
            <person name="Finn R."/>
            <person name="Kale V."/>
            <person name="Holt S."/>
            <person name="Cochrane G."/>
            <person name="Meng A."/>
            <person name="Brown T."/>
            <person name="Cohen L."/>
        </authorList>
    </citation>
    <scope>NUCLEOTIDE SEQUENCE</scope>
    <source>
        <strain evidence="14">CCMP2877</strain>
    </source>
</reference>
<dbReference type="SUPFAM" id="SSF56784">
    <property type="entry name" value="HAD-like"/>
    <property type="match status" value="1"/>
</dbReference>
<accession>A0A7S1UG69</accession>
<dbReference type="PANTHER" id="PTHR28213:SF1">
    <property type="entry name" value="IMP-SPECIFIC 5'-NUCLEOTIDASE 1"/>
    <property type="match status" value="1"/>
</dbReference>
<keyword evidence="8" id="KW-0378">Hydrolase</keyword>
<dbReference type="GO" id="GO:0008253">
    <property type="term" value="F:5'-nucleotidase activity"/>
    <property type="evidence" value="ECO:0007669"/>
    <property type="project" value="InterPro"/>
</dbReference>
<evidence type="ECO:0000256" key="13">
    <source>
        <dbReference type="SAM" id="MobiDB-lite"/>
    </source>
</evidence>
<dbReference type="AlphaFoldDB" id="A0A7S1UG69"/>
<sequence>MERPEQLRLLGGIALGVGATLAVLQLLGVNLSAAPAGGKQHLEGQLVNRSLLQKRHAFHADVVDDDDDLSSEDESGGGRGKKGDKGAGGKGEGEAASWQEKEDSLIRLLFDLMRDRNIPLKDACEISEHLIYEHLAGVSTDLAAVAPELVQPSARASATRHLHSALPLSEAFRKYDSQTHVSSRKKVPPQFREVRNIVNLAQVLASATAGLKLITFDGDGTLYPDRTVLDDELEERPGTPGLIGEEPPRNPDTTPGALITRLMGLLEAGVTVALVTAVGDPRPEPFEKRMIGLIRRIQRRGPGAKPVSLYAVGGQCNYVFRYDCNKHKFVPLAREKWEPESMRHWNTHNINAMLDAAEAALVVTANQLGMASCVKLVRKERAVGLLYTGTYHRTTAYFLDELALKARDAVKRLLRQGHLHLPFCTFNGGRDVFVDVGSKELGIDMLRGLVGAERAETLHMGDQFTRTGNDLLARRACGTVWVDDPGETAAMLRELLSAMDERKRLLY</sequence>
<dbReference type="GO" id="GO:0071592">
    <property type="term" value="P:nicotinic acid riboside biosynthetic process"/>
    <property type="evidence" value="ECO:0007669"/>
    <property type="project" value="TreeGrafter"/>
</dbReference>
<keyword evidence="10" id="KW-0460">Magnesium</keyword>
<dbReference type="EC" id="3.1.3.99" evidence="4"/>
<dbReference type="PANTHER" id="PTHR28213">
    <property type="entry name" value="IMP-SPECIFIC 5'-NUCLEOTIDASE 1"/>
    <property type="match status" value="1"/>
</dbReference>
<protein>
    <recommendedName>
        <fullName evidence="5">IMP-specific 5'-nucleotidase 1</fullName>
        <ecNumber evidence="4">3.1.3.99</ecNumber>
    </recommendedName>
</protein>
<evidence type="ECO:0000256" key="3">
    <source>
        <dbReference type="ARBA" id="ARBA00011881"/>
    </source>
</evidence>
<evidence type="ECO:0000256" key="1">
    <source>
        <dbReference type="ARBA" id="ARBA00001946"/>
    </source>
</evidence>
<keyword evidence="11" id="KW-0546">Nucleotide metabolism</keyword>
<comment type="similarity">
    <text evidence="2">Belongs to the ISN1 family.</text>
</comment>
<keyword evidence="7" id="KW-0547">Nucleotide-binding</keyword>
<organism evidence="14">
    <name type="scientific">Phaeomonas parva</name>
    <dbReference type="NCBI Taxonomy" id="124430"/>
    <lineage>
        <taxon>Eukaryota</taxon>
        <taxon>Sar</taxon>
        <taxon>Stramenopiles</taxon>
        <taxon>Ochrophyta</taxon>
        <taxon>Pinguiophyceae</taxon>
        <taxon>Pinguiochrysidales</taxon>
        <taxon>Pinguiochrysidaceae</taxon>
        <taxon>Phaeomonas</taxon>
    </lineage>
</organism>
<dbReference type="Pfam" id="PF06437">
    <property type="entry name" value="ISN1"/>
    <property type="match status" value="2"/>
</dbReference>
<dbReference type="GO" id="GO:0006190">
    <property type="term" value="P:inosine salvage"/>
    <property type="evidence" value="ECO:0007669"/>
    <property type="project" value="InterPro"/>
</dbReference>
<keyword evidence="9" id="KW-0067">ATP-binding</keyword>
<evidence type="ECO:0000256" key="8">
    <source>
        <dbReference type="ARBA" id="ARBA00022801"/>
    </source>
</evidence>
<comment type="subunit">
    <text evidence="3">Homotetramer.</text>
</comment>
<evidence type="ECO:0000256" key="6">
    <source>
        <dbReference type="ARBA" id="ARBA00022723"/>
    </source>
</evidence>
<evidence type="ECO:0000256" key="11">
    <source>
        <dbReference type="ARBA" id="ARBA00023080"/>
    </source>
</evidence>
<dbReference type="GO" id="GO:0000287">
    <property type="term" value="F:magnesium ion binding"/>
    <property type="evidence" value="ECO:0007669"/>
    <property type="project" value="InterPro"/>
</dbReference>